<name>A0A5D4JHG3_9ACTN</name>
<protein>
    <submittedName>
        <fullName evidence="1">Uncharacterized protein</fullName>
    </submittedName>
</protein>
<reference evidence="1 2" key="1">
    <citation type="submission" date="2019-08" db="EMBL/GenBank/DDBJ databases">
        <title>Draft genome for granaticin producer strain Streptomyces parvus C05.</title>
        <authorList>
            <person name="Gonzalez-Pimentel J.L."/>
        </authorList>
    </citation>
    <scope>NUCLEOTIDE SEQUENCE [LARGE SCALE GENOMIC DNA]</scope>
    <source>
        <strain evidence="1 2">C05</strain>
    </source>
</reference>
<dbReference type="RefSeq" id="WP_148902419.1">
    <property type="nucleotide sequence ID" value="NZ_VSZQ01000052.1"/>
</dbReference>
<dbReference type="AlphaFoldDB" id="A0A5D4JHG3"/>
<proteinExistence type="predicted"/>
<dbReference type="EMBL" id="VSZQ01000052">
    <property type="protein sequence ID" value="TYR64284.1"/>
    <property type="molecule type" value="Genomic_DNA"/>
</dbReference>
<dbReference type="Proteomes" id="UP000323242">
    <property type="component" value="Unassembled WGS sequence"/>
</dbReference>
<evidence type="ECO:0000313" key="2">
    <source>
        <dbReference type="Proteomes" id="UP000323242"/>
    </source>
</evidence>
<comment type="caution">
    <text evidence="1">The sequence shown here is derived from an EMBL/GenBank/DDBJ whole genome shotgun (WGS) entry which is preliminary data.</text>
</comment>
<gene>
    <name evidence="1" type="ORF">FY004_12245</name>
</gene>
<accession>A0A5D4JHG3</accession>
<sequence>MADPVTTGAERRHNRSVRDRDIESALQRLGNLCSYLQADDDLREVLESDGRLVVDTWTGLAAATGQDDPGGLLPLLDAVDAAGRAAGLDGVTYTTREYRPGPFPPGPREVTGWRCPHRVACGRVELSTDQGVERRCMLTGDAMTWASVSSG</sequence>
<organism evidence="1 2">
    <name type="scientific">Streptomyces parvus</name>
    <dbReference type="NCBI Taxonomy" id="66428"/>
    <lineage>
        <taxon>Bacteria</taxon>
        <taxon>Bacillati</taxon>
        <taxon>Actinomycetota</taxon>
        <taxon>Actinomycetes</taxon>
        <taxon>Kitasatosporales</taxon>
        <taxon>Streptomycetaceae</taxon>
        <taxon>Streptomyces</taxon>
    </lineage>
</organism>
<evidence type="ECO:0000313" key="1">
    <source>
        <dbReference type="EMBL" id="TYR64284.1"/>
    </source>
</evidence>
<keyword evidence="2" id="KW-1185">Reference proteome</keyword>